<gene>
    <name evidence="1" type="ordered locus">BT_2045</name>
</gene>
<dbReference type="HOGENOM" id="CLU_2244621_0_0_10"/>
<name>Q8A641_BACTN</name>
<keyword evidence="2" id="KW-1185">Reference proteome</keyword>
<sequence length="104" mass="11457">MNSRTTVAMMIDFGSRLVAPWLIMPISTSFSVPHTASSPPSVTKSVAPTVITNTVQRRANRLLRSGKWCMTRRLNPLSAISRLFSAKKSFRSLSLSISVITVSF</sequence>
<dbReference type="PaxDb" id="226186-BT_2045"/>
<dbReference type="EnsemblBacteria" id="AAO77152">
    <property type="protein sequence ID" value="AAO77152"/>
    <property type="gene ID" value="BT_2045"/>
</dbReference>
<protein>
    <submittedName>
        <fullName evidence="1">Uncharacterized protein</fullName>
    </submittedName>
</protein>
<reference evidence="1 2" key="1">
    <citation type="journal article" date="2003" name="Science">
        <title>A genomic view of the human-Bacteroides thetaiotaomicron symbiosis.</title>
        <authorList>
            <person name="Xu J."/>
            <person name="Bjursell M.K."/>
            <person name="Himrod J."/>
            <person name="Deng S."/>
            <person name="Carmichael L.K."/>
            <person name="Chiang H.C."/>
            <person name="Hooper L.V."/>
            <person name="Gordon J.I."/>
        </authorList>
    </citation>
    <scope>NUCLEOTIDE SEQUENCE [LARGE SCALE GENOMIC DNA]</scope>
    <source>
        <strain evidence="2">ATCC 29148 / DSM 2079 / JCM 5827 / CCUG 10774 / NCTC 10582 / VPI-5482 / E50</strain>
    </source>
</reference>
<evidence type="ECO:0000313" key="1">
    <source>
        <dbReference type="EMBL" id="AAO77152.1"/>
    </source>
</evidence>
<reference evidence="1 2" key="2">
    <citation type="journal article" date="2009" name="Proc. Natl. Acad. Sci. U.S.A.">
        <title>Characterizing a model human gut microbiota composed of members of its two dominant bacterial phyla.</title>
        <authorList>
            <person name="Mahowald M.A."/>
            <person name="Rey F.E."/>
            <person name="Seedorf H."/>
            <person name="Turnbaugh P.J."/>
            <person name="Fulton R.S."/>
            <person name="Wollam A."/>
            <person name="Shah N."/>
            <person name="Wang C."/>
            <person name="Magrini V."/>
            <person name="Wilson R.K."/>
            <person name="Cantarel B.L."/>
            <person name="Coutinho P.M."/>
            <person name="Henrissat B."/>
            <person name="Crock L.W."/>
            <person name="Russell A."/>
            <person name="Verberkmoes N.C."/>
            <person name="Hettich R.L."/>
            <person name="Gordon J.I."/>
        </authorList>
    </citation>
    <scope>NUCLEOTIDE SEQUENCE [LARGE SCALE GENOMIC DNA]</scope>
    <source>
        <strain evidence="2">ATCC 29148 / DSM 2079 / JCM 5827 / CCUG 10774 / NCTC 10582 / VPI-5482 / E50</strain>
    </source>
</reference>
<dbReference type="KEGG" id="bth:BT_2045"/>
<organism evidence="1 2">
    <name type="scientific">Bacteroides thetaiotaomicron (strain ATCC 29148 / DSM 2079 / JCM 5827 / CCUG 10774 / NCTC 10582 / VPI-5482 / E50)</name>
    <dbReference type="NCBI Taxonomy" id="226186"/>
    <lineage>
        <taxon>Bacteria</taxon>
        <taxon>Pseudomonadati</taxon>
        <taxon>Bacteroidota</taxon>
        <taxon>Bacteroidia</taxon>
        <taxon>Bacteroidales</taxon>
        <taxon>Bacteroidaceae</taxon>
        <taxon>Bacteroides</taxon>
    </lineage>
</organism>
<dbReference type="Proteomes" id="UP000001414">
    <property type="component" value="Chromosome"/>
</dbReference>
<dbReference type="EMBL" id="AE015928">
    <property type="protein sequence ID" value="AAO77152.1"/>
    <property type="molecule type" value="Genomic_DNA"/>
</dbReference>
<evidence type="ECO:0000313" key="2">
    <source>
        <dbReference type="Proteomes" id="UP000001414"/>
    </source>
</evidence>
<dbReference type="InParanoid" id="Q8A641"/>
<accession>Q8A641</accession>
<proteinExistence type="predicted"/>
<dbReference type="AlphaFoldDB" id="Q8A641"/>